<evidence type="ECO:0000256" key="1">
    <source>
        <dbReference type="ARBA" id="ARBA00022723"/>
    </source>
</evidence>
<dbReference type="SUPFAM" id="SSF48056">
    <property type="entry name" value="Di-copper centre-containing domain"/>
    <property type="match status" value="1"/>
</dbReference>
<proteinExistence type="predicted"/>
<dbReference type="InterPro" id="IPR050316">
    <property type="entry name" value="Tyrosinase/Hemocyanin"/>
</dbReference>
<evidence type="ECO:0000256" key="4">
    <source>
        <dbReference type="SAM" id="SignalP"/>
    </source>
</evidence>
<dbReference type="PROSITE" id="PS00497">
    <property type="entry name" value="TYROSINASE_1"/>
    <property type="match status" value="1"/>
</dbReference>
<evidence type="ECO:0000313" key="6">
    <source>
        <dbReference type="EMBL" id="ORZ37934.1"/>
    </source>
</evidence>
<evidence type="ECO:0000256" key="2">
    <source>
        <dbReference type="ARBA" id="ARBA00023008"/>
    </source>
</evidence>
<dbReference type="GO" id="GO:0046872">
    <property type="term" value="F:metal ion binding"/>
    <property type="evidence" value="ECO:0007669"/>
    <property type="project" value="UniProtKB-KW"/>
</dbReference>
<protein>
    <recommendedName>
        <fullName evidence="5">Tyrosinase copper-binding domain-containing protein</fullName>
    </recommendedName>
</protein>
<evidence type="ECO:0000256" key="3">
    <source>
        <dbReference type="SAM" id="MobiDB-lite"/>
    </source>
</evidence>
<dbReference type="InterPro" id="IPR002227">
    <property type="entry name" value="Tyrosinase_Cu-bd"/>
</dbReference>
<dbReference type="PANTHER" id="PTHR11474:SF126">
    <property type="entry name" value="TYROSINASE-LIKE PROTEIN TYR-1-RELATED"/>
    <property type="match status" value="1"/>
</dbReference>
<feature type="signal peptide" evidence="4">
    <location>
        <begin position="1"/>
        <end position="21"/>
    </location>
</feature>
<name>A0A1Y2HVF8_9FUNG</name>
<feature type="chain" id="PRO_5013096112" description="Tyrosinase copper-binding domain-containing protein" evidence="4">
    <location>
        <begin position="22"/>
        <end position="744"/>
    </location>
</feature>
<dbReference type="GO" id="GO:0016491">
    <property type="term" value="F:oxidoreductase activity"/>
    <property type="evidence" value="ECO:0007669"/>
    <property type="project" value="InterPro"/>
</dbReference>
<dbReference type="PANTHER" id="PTHR11474">
    <property type="entry name" value="TYROSINASE FAMILY MEMBER"/>
    <property type="match status" value="1"/>
</dbReference>
<organism evidence="6 7">
    <name type="scientific">Catenaria anguillulae PL171</name>
    <dbReference type="NCBI Taxonomy" id="765915"/>
    <lineage>
        <taxon>Eukaryota</taxon>
        <taxon>Fungi</taxon>
        <taxon>Fungi incertae sedis</taxon>
        <taxon>Blastocladiomycota</taxon>
        <taxon>Blastocladiomycetes</taxon>
        <taxon>Blastocladiales</taxon>
        <taxon>Catenariaceae</taxon>
        <taxon>Catenaria</taxon>
    </lineage>
</organism>
<feature type="region of interest" description="Disordered" evidence="3">
    <location>
        <begin position="330"/>
        <end position="523"/>
    </location>
</feature>
<gene>
    <name evidence="6" type="ORF">BCR44DRAFT_77045</name>
</gene>
<evidence type="ECO:0000313" key="7">
    <source>
        <dbReference type="Proteomes" id="UP000193411"/>
    </source>
</evidence>
<feature type="compositionally biased region" description="Pro residues" evidence="3">
    <location>
        <begin position="496"/>
        <end position="522"/>
    </location>
</feature>
<dbReference type="EMBL" id="MCFL01000010">
    <property type="protein sequence ID" value="ORZ37934.1"/>
    <property type="molecule type" value="Genomic_DNA"/>
</dbReference>
<dbReference type="Proteomes" id="UP000193411">
    <property type="component" value="Unassembled WGS sequence"/>
</dbReference>
<dbReference type="InterPro" id="IPR008922">
    <property type="entry name" value="Di-copper_centre_dom_sf"/>
</dbReference>
<feature type="compositionally biased region" description="Low complexity" evidence="3">
    <location>
        <begin position="473"/>
        <end position="484"/>
    </location>
</feature>
<evidence type="ECO:0000259" key="5">
    <source>
        <dbReference type="PROSITE" id="PS00497"/>
    </source>
</evidence>
<accession>A0A1Y2HVF8</accession>
<dbReference type="Pfam" id="PF00264">
    <property type="entry name" value="Tyrosinase"/>
    <property type="match status" value="1"/>
</dbReference>
<sequence>MARKLLSTLFLVSLFLSLSAAAPTTDRNAKCSRIRVRREVRDLSDAEWNAYVAAVKGLHNAPATRSKYSARGLSKYDELVAIHNEFSGLSHADPRFLVWHRAYLLEFEDALQAINPTVTIPYWAWAKPEDANAIEKSVVLSAKYFGSSQPGQCIPDGPFANWSTKVQQNSLGQSACVRRGLSTSRPNTERLATLSEIGSMMRQVSTFSEFSFLVEFNTHPGLHVLIGTDKSTNRFLDMATMISPNDIIFFSHHAFMDKVWHDFQLLKNVPYDGQRYLSSRSISKAVQLSDPLTPLVQRDGKPWTVGDVYDSDEICVKYLNPGDVVPAAETTTTTSSASSTSTSSATATSLSSAASTTDTTTASATATTTAESDSTTATSTTAASDSTTASSTTSTESATSSTGTSAASSASSTATSTEILSSSATATESATSTETDTTITATSTASSATTDESSSTTTASATTTSVPTPARNPIIDLGPIITPIIGGGDKPREPEPPIILPPVIRPQPEPEPEPTRPQPPVQTPVIVVPPVIRPVEPTSTRPPVVIGPTGTAVPRPPVISSITTSATAIATATASGGAKPTEPPTPAIPGIGGGDKGASLTIPTATIPAPAPTRTLVAVPDAWRQLMKLPAEAVKDAENYWNQVVKDVQAKKIALEQAGGANGGQHATGSDGTPAAGGKSPGSLDYPAPDTSEVIRELRRQQQSDAVKAGHSTAEEQSSSAAQLANGFAGSLLIAVASLLALVL</sequence>
<dbReference type="AlphaFoldDB" id="A0A1Y2HVF8"/>
<reference evidence="6 7" key="1">
    <citation type="submission" date="2016-07" db="EMBL/GenBank/DDBJ databases">
        <title>Pervasive Adenine N6-methylation of Active Genes in Fungi.</title>
        <authorList>
            <consortium name="DOE Joint Genome Institute"/>
            <person name="Mondo S.J."/>
            <person name="Dannebaum R.O."/>
            <person name="Kuo R.C."/>
            <person name="Labutti K."/>
            <person name="Haridas S."/>
            <person name="Kuo A."/>
            <person name="Salamov A."/>
            <person name="Ahrendt S.R."/>
            <person name="Lipzen A."/>
            <person name="Sullivan W."/>
            <person name="Andreopoulos W.B."/>
            <person name="Clum A."/>
            <person name="Lindquist E."/>
            <person name="Daum C."/>
            <person name="Ramamoorthy G.K."/>
            <person name="Gryganskyi A."/>
            <person name="Culley D."/>
            <person name="Magnuson J.K."/>
            <person name="James T.Y."/>
            <person name="O'Malley M.A."/>
            <person name="Stajich J.E."/>
            <person name="Spatafora J.W."/>
            <person name="Visel A."/>
            <person name="Grigoriev I.V."/>
        </authorList>
    </citation>
    <scope>NUCLEOTIDE SEQUENCE [LARGE SCALE GENOMIC DNA]</scope>
    <source>
        <strain evidence="6 7">PL171</strain>
    </source>
</reference>
<keyword evidence="4" id="KW-0732">Signal</keyword>
<dbReference type="PRINTS" id="PR00092">
    <property type="entry name" value="TYROSINASE"/>
</dbReference>
<keyword evidence="2" id="KW-0186">Copper</keyword>
<keyword evidence="1" id="KW-0479">Metal-binding</keyword>
<feature type="region of interest" description="Disordered" evidence="3">
    <location>
        <begin position="659"/>
        <end position="689"/>
    </location>
</feature>
<dbReference type="OrthoDB" id="6132182at2759"/>
<feature type="domain" description="Tyrosinase copper-binding" evidence="5">
    <location>
        <begin position="91"/>
        <end position="108"/>
    </location>
</feature>
<feature type="compositionally biased region" description="Low complexity" evidence="3">
    <location>
        <begin position="330"/>
        <end position="465"/>
    </location>
</feature>
<dbReference type="Gene3D" id="1.10.1280.10">
    <property type="entry name" value="Di-copper center containing domain from catechol oxidase"/>
    <property type="match status" value="1"/>
</dbReference>
<keyword evidence="7" id="KW-1185">Reference proteome</keyword>
<comment type="caution">
    <text evidence="6">The sequence shown here is derived from an EMBL/GenBank/DDBJ whole genome shotgun (WGS) entry which is preliminary data.</text>
</comment>
<dbReference type="STRING" id="765915.A0A1Y2HVF8"/>